<gene>
    <name evidence="3 4" type="primary">ureF</name>
    <name evidence="4" type="ORF">IMCC3135_12040</name>
</gene>
<accession>A0A2Z2NMB8</accession>
<evidence type="ECO:0000256" key="2">
    <source>
        <dbReference type="ARBA" id="ARBA00023186"/>
    </source>
</evidence>
<keyword evidence="2 3" id="KW-0143">Chaperone</keyword>
<dbReference type="Proteomes" id="UP000250079">
    <property type="component" value="Chromosome"/>
</dbReference>
<dbReference type="OrthoDB" id="9798772at2"/>
<comment type="subunit">
    <text evidence="3">UreD, UreF and UreG form a complex that acts as a GTP-hydrolysis-dependent molecular chaperone, activating the urease apoprotein by helping to assemble the nickel containing metallocenter of UreC. The UreE protein probably delivers the nickel.</text>
</comment>
<comment type="similarity">
    <text evidence="3">Belongs to the UreF family.</text>
</comment>
<dbReference type="InterPro" id="IPR038277">
    <property type="entry name" value="UreF_sf"/>
</dbReference>
<evidence type="ECO:0000313" key="4">
    <source>
        <dbReference type="EMBL" id="ASJ72496.1"/>
    </source>
</evidence>
<dbReference type="EMBL" id="CP018632">
    <property type="protein sequence ID" value="ASJ72496.1"/>
    <property type="molecule type" value="Genomic_DNA"/>
</dbReference>
<keyword evidence="3" id="KW-0963">Cytoplasm</keyword>
<dbReference type="RefSeq" id="WP_088917802.1">
    <property type="nucleotide sequence ID" value="NZ_CP018632.1"/>
</dbReference>
<dbReference type="Pfam" id="PF01730">
    <property type="entry name" value="UreF"/>
    <property type="match status" value="1"/>
</dbReference>
<dbReference type="GO" id="GO:0005737">
    <property type="term" value="C:cytoplasm"/>
    <property type="evidence" value="ECO:0007669"/>
    <property type="project" value="UniProtKB-SubCell"/>
</dbReference>
<dbReference type="PANTHER" id="PTHR33620:SF1">
    <property type="entry name" value="UREASE ACCESSORY PROTEIN F"/>
    <property type="match status" value="1"/>
</dbReference>
<evidence type="ECO:0000313" key="5">
    <source>
        <dbReference type="Proteomes" id="UP000250079"/>
    </source>
</evidence>
<comment type="function">
    <text evidence="3">Required for maturation of urease via the functional incorporation of the urease nickel metallocenter.</text>
</comment>
<dbReference type="Gene3D" id="1.10.4190.10">
    <property type="entry name" value="Urease accessory protein UreF"/>
    <property type="match status" value="1"/>
</dbReference>
<proteinExistence type="inferred from homology"/>
<dbReference type="GO" id="GO:0016151">
    <property type="term" value="F:nickel cation binding"/>
    <property type="evidence" value="ECO:0007669"/>
    <property type="project" value="UniProtKB-UniRule"/>
</dbReference>
<protein>
    <recommendedName>
        <fullName evidence="3">Urease accessory protein UreF</fullName>
    </recommendedName>
</protein>
<dbReference type="PANTHER" id="PTHR33620">
    <property type="entry name" value="UREASE ACCESSORY PROTEIN F"/>
    <property type="match status" value="1"/>
</dbReference>
<comment type="subcellular location">
    <subcellularLocation>
        <location evidence="3">Cytoplasm</location>
    </subcellularLocation>
</comment>
<dbReference type="HAMAP" id="MF_01385">
    <property type="entry name" value="UreF"/>
    <property type="match status" value="1"/>
</dbReference>
<dbReference type="InterPro" id="IPR002639">
    <property type="entry name" value="UreF"/>
</dbReference>
<name>A0A2Z2NMB8_9GAMM</name>
<evidence type="ECO:0000256" key="1">
    <source>
        <dbReference type="ARBA" id="ARBA00022988"/>
    </source>
</evidence>
<sequence>MIEALSLKQHLMLQSWMSAAFPIGAYSCSHGLETAIQDDRIDDSESCLAWILDIASQGSGWNDSIIMANAHSITRQLLDNDPEAATRLCELNDLALALQAGSERYLETSRLAAAFLQSSSVWGTFEQIPWQAMGPELALPVVIGALGAAHRIPPTILIASALQSMTSNLAWIATRLVPLGQTSCLQTIATLEPQIVTIAERATLASLDDLGSCTLLADLASLQHEQLTGRVCQT</sequence>
<keyword evidence="5" id="KW-1185">Reference proteome</keyword>
<evidence type="ECO:0000256" key="3">
    <source>
        <dbReference type="HAMAP-Rule" id="MF_01385"/>
    </source>
</evidence>
<keyword evidence="1 3" id="KW-0996">Nickel insertion</keyword>
<reference evidence="4 5" key="1">
    <citation type="submission" date="2016-12" db="EMBL/GenBank/DDBJ databases">
        <authorList>
            <person name="Song W.-J."/>
            <person name="Kurnit D.M."/>
        </authorList>
    </citation>
    <scope>NUCLEOTIDE SEQUENCE [LARGE SCALE GENOMIC DNA]</scope>
    <source>
        <strain evidence="4 5">IMCC3135</strain>
    </source>
</reference>
<dbReference type="KEGG" id="gai:IMCC3135_12040"/>
<dbReference type="AlphaFoldDB" id="A0A2Z2NMB8"/>
<dbReference type="PIRSF" id="PIRSF009467">
    <property type="entry name" value="Ureas_acces_UreF"/>
    <property type="match status" value="1"/>
</dbReference>
<organism evidence="4 5">
    <name type="scientific">Granulosicoccus antarcticus IMCC3135</name>
    <dbReference type="NCBI Taxonomy" id="1192854"/>
    <lineage>
        <taxon>Bacteria</taxon>
        <taxon>Pseudomonadati</taxon>
        <taxon>Pseudomonadota</taxon>
        <taxon>Gammaproteobacteria</taxon>
        <taxon>Chromatiales</taxon>
        <taxon>Granulosicoccaceae</taxon>
        <taxon>Granulosicoccus</taxon>
    </lineage>
</organism>